<dbReference type="Proteomes" id="UP000006038">
    <property type="component" value="Chromosome 4"/>
</dbReference>
<keyword evidence="3" id="KW-1185">Reference proteome</keyword>
<reference evidence="2" key="2">
    <citation type="submission" date="2013-04" db="UniProtKB">
        <authorList>
            <consortium name="EnsemblPlants"/>
        </authorList>
    </citation>
    <scope>IDENTIFICATION</scope>
</reference>
<dbReference type="Gramene" id="OB04G32100.1">
    <property type="protein sequence ID" value="OB04G32100.1"/>
    <property type="gene ID" value="OB04G32100"/>
</dbReference>
<evidence type="ECO:0000313" key="3">
    <source>
        <dbReference type="Proteomes" id="UP000006038"/>
    </source>
</evidence>
<dbReference type="HOGENOM" id="CLU_2562006_0_0_1"/>
<name>J3M1D5_ORYBR</name>
<evidence type="ECO:0000256" key="1">
    <source>
        <dbReference type="SAM" id="MobiDB-lite"/>
    </source>
</evidence>
<dbReference type="EnsemblPlants" id="OB04G32100.1">
    <property type="protein sequence ID" value="OB04G32100.1"/>
    <property type="gene ID" value="OB04G32100"/>
</dbReference>
<accession>J3M1D5</accession>
<sequence length="82" mass="9204">MLGGREGRSMEFADSEGGAAGGNRRPARSVDHYCVMRLRYRRLLAFLIKNDYTGGLQCVRKTSISSLPPLPSPPLPWPKKEW</sequence>
<evidence type="ECO:0000313" key="2">
    <source>
        <dbReference type="EnsemblPlants" id="OB04G32100.1"/>
    </source>
</evidence>
<feature type="region of interest" description="Disordered" evidence="1">
    <location>
        <begin position="63"/>
        <end position="82"/>
    </location>
</feature>
<feature type="compositionally biased region" description="Basic and acidic residues" evidence="1">
    <location>
        <begin position="1"/>
        <end position="11"/>
    </location>
</feature>
<dbReference type="AlphaFoldDB" id="J3M1D5"/>
<proteinExistence type="predicted"/>
<feature type="region of interest" description="Disordered" evidence="1">
    <location>
        <begin position="1"/>
        <end position="26"/>
    </location>
</feature>
<organism evidence="2">
    <name type="scientific">Oryza brachyantha</name>
    <name type="common">malo sina</name>
    <dbReference type="NCBI Taxonomy" id="4533"/>
    <lineage>
        <taxon>Eukaryota</taxon>
        <taxon>Viridiplantae</taxon>
        <taxon>Streptophyta</taxon>
        <taxon>Embryophyta</taxon>
        <taxon>Tracheophyta</taxon>
        <taxon>Spermatophyta</taxon>
        <taxon>Magnoliopsida</taxon>
        <taxon>Liliopsida</taxon>
        <taxon>Poales</taxon>
        <taxon>Poaceae</taxon>
        <taxon>BOP clade</taxon>
        <taxon>Oryzoideae</taxon>
        <taxon>Oryzeae</taxon>
        <taxon>Oryzinae</taxon>
        <taxon>Oryza</taxon>
    </lineage>
</organism>
<protein>
    <submittedName>
        <fullName evidence="2">Uncharacterized protein</fullName>
    </submittedName>
</protein>
<reference evidence="2" key="1">
    <citation type="journal article" date="2013" name="Nat. Commun.">
        <title>Whole-genome sequencing of Oryza brachyantha reveals mechanisms underlying Oryza genome evolution.</title>
        <authorList>
            <person name="Chen J."/>
            <person name="Huang Q."/>
            <person name="Gao D."/>
            <person name="Wang J."/>
            <person name="Lang Y."/>
            <person name="Liu T."/>
            <person name="Li B."/>
            <person name="Bai Z."/>
            <person name="Luis Goicoechea J."/>
            <person name="Liang C."/>
            <person name="Chen C."/>
            <person name="Zhang W."/>
            <person name="Sun S."/>
            <person name="Liao Y."/>
            <person name="Zhang X."/>
            <person name="Yang L."/>
            <person name="Song C."/>
            <person name="Wang M."/>
            <person name="Shi J."/>
            <person name="Liu G."/>
            <person name="Liu J."/>
            <person name="Zhou H."/>
            <person name="Zhou W."/>
            <person name="Yu Q."/>
            <person name="An N."/>
            <person name="Chen Y."/>
            <person name="Cai Q."/>
            <person name="Wang B."/>
            <person name="Liu B."/>
            <person name="Min J."/>
            <person name="Huang Y."/>
            <person name="Wu H."/>
            <person name="Li Z."/>
            <person name="Zhang Y."/>
            <person name="Yin Y."/>
            <person name="Song W."/>
            <person name="Jiang J."/>
            <person name="Jackson S.A."/>
            <person name="Wing R.A."/>
            <person name="Wang J."/>
            <person name="Chen M."/>
        </authorList>
    </citation>
    <scope>NUCLEOTIDE SEQUENCE [LARGE SCALE GENOMIC DNA]</scope>
    <source>
        <strain evidence="2">cv. IRGC 101232</strain>
    </source>
</reference>
<feature type="compositionally biased region" description="Pro residues" evidence="1">
    <location>
        <begin position="68"/>
        <end position="82"/>
    </location>
</feature>